<dbReference type="GO" id="GO:0008270">
    <property type="term" value="F:zinc ion binding"/>
    <property type="evidence" value="ECO:0007669"/>
    <property type="project" value="UniProtKB-KW"/>
</dbReference>
<dbReference type="Pfam" id="PF08659">
    <property type="entry name" value="KR"/>
    <property type="match status" value="1"/>
</dbReference>
<evidence type="ECO:0000256" key="8">
    <source>
        <dbReference type="ARBA" id="ARBA00023242"/>
    </source>
</evidence>
<keyword evidence="7" id="KW-0804">Transcription</keyword>
<keyword evidence="3" id="KW-0677">Repeat</keyword>
<feature type="compositionally biased region" description="Pro residues" evidence="9">
    <location>
        <begin position="629"/>
        <end position="641"/>
    </location>
</feature>
<evidence type="ECO:0000256" key="6">
    <source>
        <dbReference type="ARBA" id="ARBA00023015"/>
    </source>
</evidence>
<feature type="domain" description="Ketoreductase (KR)" evidence="11">
    <location>
        <begin position="1"/>
        <end position="46"/>
    </location>
</feature>
<dbReference type="GO" id="GO:0005634">
    <property type="term" value="C:nucleus"/>
    <property type="evidence" value="ECO:0007669"/>
    <property type="project" value="UniProtKB-SubCell"/>
</dbReference>
<evidence type="ECO:0000256" key="3">
    <source>
        <dbReference type="ARBA" id="ARBA00022737"/>
    </source>
</evidence>
<evidence type="ECO:0000313" key="13">
    <source>
        <dbReference type="Proteomes" id="UP001165205"/>
    </source>
</evidence>
<evidence type="ECO:0000259" key="11">
    <source>
        <dbReference type="Pfam" id="PF08659"/>
    </source>
</evidence>
<dbReference type="InterPro" id="IPR013968">
    <property type="entry name" value="PKS_KR"/>
</dbReference>
<reference evidence="12" key="1">
    <citation type="submission" date="2023-04" db="EMBL/GenBank/DDBJ databases">
        <title>Aspergillus oryzae NBRC 4228.</title>
        <authorList>
            <person name="Ichikawa N."/>
            <person name="Sato H."/>
            <person name="Tonouchi N."/>
        </authorList>
    </citation>
    <scope>NUCLEOTIDE SEQUENCE</scope>
    <source>
        <strain evidence="12">NBRC 4228</strain>
    </source>
</reference>
<dbReference type="PANTHER" id="PTHR40626:SF10">
    <property type="entry name" value="C2H2-TYPE DOMAIN-CONTAINING PROTEIN"/>
    <property type="match status" value="1"/>
</dbReference>
<keyword evidence="6" id="KW-0805">Transcription regulation</keyword>
<proteinExistence type="predicted"/>
<evidence type="ECO:0000256" key="9">
    <source>
        <dbReference type="SAM" id="MobiDB-lite"/>
    </source>
</evidence>
<feature type="domain" description="Xylanolytic transcriptional activator regulatory" evidence="10">
    <location>
        <begin position="316"/>
        <end position="575"/>
    </location>
</feature>
<comment type="caution">
    <text evidence="12">The sequence shown here is derived from an EMBL/GenBank/DDBJ whole genome shotgun (WGS) entry which is preliminary data.</text>
</comment>
<keyword evidence="2" id="KW-0479">Metal-binding</keyword>
<keyword evidence="4" id="KW-0863">Zinc-finger</keyword>
<dbReference type="AlphaFoldDB" id="A0AAN4YPB8"/>
<dbReference type="Pfam" id="PF04082">
    <property type="entry name" value="Fungal_trans"/>
    <property type="match status" value="1"/>
</dbReference>
<keyword evidence="5" id="KW-0862">Zinc</keyword>
<evidence type="ECO:0000256" key="4">
    <source>
        <dbReference type="ARBA" id="ARBA00022771"/>
    </source>
</evidence>
<sequence length="856" mass="96846">MLSSASNIIGLTGQSNYAVWNSHMDGLARYRIAHGQKAVSLDLGTMIDDGILVETARLLDKVPAYGSLVPVTRAQLYGILNDYCKTSKQILDPDTAQLVCRISGSGDDRKTLVETPLFSRLELDNISGDSVLQGECHNKIDLRTSSRRRCLLESAQVIQCFPLLKDQVSSLLPLNYVCVAKRSIDVTFPDPPSFYDPLVDFTSFIDSMGLALDSESLIDLRSVPLEHAPLSNEVDNYHTRVSLNSRPDYDEEQSEGAHRAQSPTLLPIPLNPAAVYMPQLKITEAQRTHLVQALGPFQHLLPGFALPSRDSLTRFLNAYFDRVYPHFPFMHGPSFLPENYSLELILSMAASGAQYRYEHRKGRLLFYASKAIFHERQRHREATSCKSDILPQPIIIHTDPYSPSPTITDDIRCLLNLAIYATWQQDPEVVKGVCGLQSTLVRLLRESGLVEVNIPDSDELDWRTWLCLELDRRVKLFAFAFLNLQSIAYNLPPILLSHEINLRLPCTCEEWRAVDESNWRQFRRDIHREQSLFQDALAFLLAGKDAPSSLKPIPSPSASIILIHGLLHRILLSRQASLSGVISSDQLDIFELRSTSQANQKYSLRHTHKSIPYIQLPKDNISNSNTRPSPSPPKPRSPPHNTPIKPQEINPPNTKNSQPRKKRTPPTNPQIHKQWTRENHRPTSNRTPHKIRRRKHTRRVLMDNTQELYKKTDCISTNTQPGYMTISRVGTIQWISGREAHPKRKSWKCKVTLADGTNLKTDALVAITGWKLAPSVKYKPDGLDGSLGIPSSNLNADDVTLWKALDSQADKEILSRYPCGFSTWYPEFVYDAVPYAHPFILEKQSFPLKLEYIPFP</sequence>
<dbReference type="CDD" id="cd12148">
    <property type="entry name" value="fungal_TF_MHR"/>
    <property type="match status" value="1"/>
</dbReference>
<dbReference type="InterPro" id="IPR051059">
    <property type="entry name" value="VerF-like"/>
</dbReference>
<dbReference type="GO" id="GO:0000978">
    <property type="term" value="F:RNA polymerase II cis-regulatory region sequence-specific DNA binding"/>
    <property type="evidence" value="ECO:0007669"/>
    <property type="project" value="InterPro"/>
</dbReference>
<dbReference type="Gene3D" id="3.40.50.720">
    <property type="entry name" value="NAD(P)-binding Rossmann-like Domain"/>
    <property type="match status" value="1"/>
</dbReference>
<evidence type="ECO:0000256" key="1">
    <source>
        <dbReference type="ARBA" id="ARBA00004123"/>
    </source>
</evidence>
<keyword evidence="8" id="KW-0539">Nucleus</keyword>
<dbReference type="GO" id="GO:0006351">
    <property type="term" value="P:DNA-templated transcription"/>
    <property type="evidence" value="ECO:0007669"/>
    <property type="project" value="InterPro"/>
</dbReference>
<protein>
    <submittedName>
        <fullName evidence="12">Unnamed protein product</fullName>
    </submittedName>
</protein>
<comment type="subcellular location">
    <subcellularLocation>
        <location evidence="1">Nucleus</location>
    </subcellularLocation>
</comment>
<gene>
    <name evidence="12" type="ORF">Aory04_000971700</name>
</gene>
<feature type="region of interest" description="Disordered" evidence="9">
    <location>
        <begin position="601"/>
        <end position="695"/>
    </location>
</feature>
<evidence type="ECO:0000256" key="2">
    <source>
        <dbReference type="ARBA" id="ARBA00022723"/>
    </source>
</evidence>
<name>A0AAN4YPB8_ASPOZ</name>
<dbReference type="Proteomes" id="UP001165205">
    <property type="component" value="Unassembled WGS sequence"/>
</dbReference>
<dbReference type="GO" id="GO:0000981">
    <property type="term" value="F:DNA-binding transcription factor activity, RNA polymerase II-specific"/>
    <property type="evidence" value="ECO:0007669"/>
    <property type="project" value="InterPro"/>
</dbReference>
<organism evidence="12 13">
    <name type="scientific">Aspergillus oryzae</name>
    <name type="common">Yellow koji mold</name>
    <dbReference type="NCBI Taxonomy" id="5062"/>
    <lineage>
        <taxon>Eukaryota</taxon>
        <taxon>Fungi</taxon>
        <taxon>Dikarya</taxon>
        <taxon>Ascomycota</taxon>
        <taxon>Pezizomycotina</taxon>
        <taxon>Eurotiomycetes</taxon>
        <taxon>Eurotiomycetidae</taxon>
        <taxon>Eurotiales</taxon>
        <taxon>Aspergillaceae</taxon>
        <taxon>Aspergillus</taxon>
        <taxon>Aspergillus subgen. Circumdati</taxon>
    </lineage>
</organism>
<dbReference type="GO" id="GO:0000785">
    <property type="term" value="C:chromatin"/>
    <property type="evidence" value="ECO:0007669"/>
    <property type="project" value="TreeGrafter"/>
</dbReference>
<dbReference type="EMBL" id="BSYA01000137">
    <property type="protein sequence ID" value="GMG34349.1"/>
    <property type="molecule type" value="Genomic_DNA"/>
</dbReference>
<feature type="region of interest" description="Disordered" evidence="9">
    <location>
        <begin position="246"/>
        <end position="265"/>
    </location>
</feature>
<evidence type="ECO:0000259" key="10">
    <source>
        <dbReference type="Pfam" id="PF04082"/>
    </source>
</evidence>
<accession>A0AAN4YPB8</accession>
<evidence type="ECO:0000256" key="7">
    <source>
        <dbReference type="ARBA" id="ARBA00023163"/>
    </source>
</evidence>
<evidence type="ECO:0000256" key="5">
    <source>
        <dbReference type="ARBA" id="ARBA00022833"/>
    </source>
</evidence>
<dbReference type="InterPro" id="IPR007219">
    <property type="entry name" value="XnlR_reg_dom"/>
</dbReference>
<dbReference type="PANTHER" id="PTHR40626">
    <property type="entry name" value="MIP31509P"/>
    <property type="match status" value="1"/>
</dbReference>
<evidence type="ECO:0000313" key="12">
    <source>
        <dbReference type="EMBL" id="GMG34349.1"/>
    </source>
</evidence>